<comment type="catalytic activity">
    <reaction evidence="1 8">
        <text>Endonucleolytic cleavage to 5'-phosphomonoester.</text>
        <dbReference type="EC" id="3.1.26.3"/>
    </reaction>
</comment>
<feature type="binding site" evidence="8">
    <location>
        <position position="48"/>
    </location>
    <ligand>
        <name>Mg(2+)</name>
        <dbReference type="ChEBI" id="CHEBI:18420"/>
    </ligand>
</feature>
<dbReference type="PROSITE" id="PS50137">
    <property type="entry name" value="DS_RBD"/>
    <property type="match status" value="1"/>
</dbReference>
<dbReference type="SMART" id="SM00535">
    <property type="entry name" value="RIBOc"/>
    <property type="match status" value="1"/>
</dbReference>
<dbReference type="Proteomes" id="UP001239909">
    <property type="component" value="Unassembled WGS sequence"/>
</dbReference>
<keyword evidence="6 8" id="KW-0378">Hydrolase</keyword>
<keyword evidence="8" id="KW-0698">rRNA processing</keyword>
<comment type="similarity">
    <text evidence="2">Belongs to the ribonuclease III family.</text>
</comment>
<keyword evidence="5 8" id="KW-0255">Endonuclease</keyword>
<gene>
    <name evidence="8 11" type="primary">rnc</name>
    <name evidence="11" type="ORF">LNKW23_01790</name>
</gene>
<dbReference type="PROSITE" id="PS00517">
    <property type="entry name" value="RNASE_3_1"/>
    <property type="match status" value="1"/>
</dbReference>
<comment type="cofactor">
    <cofactor evidence="8">
        <name>Mg(2+)</name>
        <dbReference type="ChEBI" id="CHEBI:18420"/>
    </cofactor>
</comment>
<dbReference type="EMBL" id="BSYI01000001">
    <property type="protein sequence ID" value="GMG80967.1"/>
    <property type="molecule type" value="Genomic_DNA"/>
</dbReference>
<dbReference type="InterPro" id="IPR036389">
    <property type="entry name" value="RNase_III_sf"/>
</dbReference>
<keyword evidence="8" id="KW-0963">Cytoplasm</keyword>
<organism evidence="11 12">
    <name type="scientific">Paralimibaculum aggregatum</name>
    <dbReference type="NCBI Taxonomy" id="3036245"/>
    <lineage>
        <taxon>Bacteria</taxon>
        <taxon>Pseudomonadati</taxon>
        <taxon>Pseudomonadota</taxon>
        <taxon>Alphaproteobacteria</taxon>
        <taxon>Rhodobacterales</taxon>
        <taxon>Paracoccaceae</taxon>
        <taxon>Paralimibaculum</taxon>
    </lineage>
</organism>
<evidence type="ECO:0000256" key="5">
    <source>
        <dbReference type="ARBA" id="ARBA00022759"/>
    </source>
</evidence>
<keyword evidence="12" id="KW-1185">Reference proteome</keyword>
<protein>
    <recommendedName>
        <fullName evidence="8">Ribonuclease 3</fullName>
        <ecNumber evidence="8">3.1.26.3</ecNumber>
    </recommendedName>
    <alternativeName>
        <fullName evidence="8">Ribonuclease III</fullName>
        <shortName evidence="8">RNase III</shortName>
    </alternativeName>
</protein>
<feature type="active site" evidence="8">
    <location>
        <position position="52"/>
    </location>
</feature>
<reference evidence="11 12" key="1">
    <citation type="submission" date="2023-04" db="EMBL/GenBank/DDBJ databases">
        <title>Marinoamorphus aggregata gen. nov., sp. Nov., isolate from tissue of brittle star Ophioplocus japonicus.</title>
        <authorList>
            <person name="Kawano K."/>
            <person name="Sawayama S."/>
            <person name="Nakagawa S."/>
        </authorList>
    </citation>
    <scope>NUCLEOTIDE SEQUENCE [LARGE SCALE GENOMIC DNA]</scope>
    <source>
        <strain evidence="11 12">NKW23</strain>
    </source>
</reference>
<keyword evidence="7 8" id="KW-0694">RNA-binding</keyword>
<dbReference type="NCBIfam" id="TIGR02191">
    <property type="entry name" value="RNaseIII"/>
    <property type="match status" value="1"/>
</dbReference>
<dbReference type="Pfam" id="PF14622">
    <property type="entry name" value="Ribonucleas_3_3"/>
    <property type="match status" value="1"/>
</dbReference>
<feature type="binding site" evidence="8">
    <location>
        <position position="124"/>
    </location>
    <ligand>
        <name>Mg(2+)</name>
        <dbReference type="ChEBI" id="CHEBI:18420"/>
    </ligand>
</feature>
<keyword evidence="3 8" id="KW-0507">mRNA processing</keyword>
<dbReference type="InterPro" id="IPR000999">
    <property type="entry name" value="RNase_III_dom"/>
</dbReference>
<dbReference type="PANTHER" id="PTHR11207">
    <property type="entry name" value="RIBONUCLEASE III"/>
    <property type="match status" value="1"/>
</dbReference>
<keyword evidence="4 8" id="KW-0540">Nuclease</keyword>
<dbReference type="SUPFAM" id="SSF69065">
    <property type="entry name" value="RNase III domain-like"/>
    <property type="match status" value="1"/>
</dbReference>
<dbReference type="HAMAP" id="MF_00104">
    <property type="entry name" value="RNase_III"/>
    <property type="match status" value="1"/>
</dbReference>
<dbReference type="Gene3D" id="1.10.1520.10">
    <property type="entry name" value="Ribonuclease III domain"/>
    <property type="match status" value="1"/>
</dbReference>
<dbReference type="PROSITE" id="PS50142">
    <property type="entry name" value="RNASE_3_2"/>
    <property type="match status" value="1"/>
</dbReference>
<keyword evidence="8" id="KW-0819">tRNA processing</keyword>
<keyword evidence="8" id="KW-0479">Metal-binding</keyword>
<dbReference type="InterPro" id="IPR011907">
    <property type="entry name" value="RNase_III"/>
</dbReference>
<feature type="domain" description="DRBM" evidence="9">
    <location>
        <begin position="160"/>
        <end position="229"/>
    </location>
</feature>
<comment type="function">
    <text evidence="8">Digests double-stranded RNA. Involved in the processing of primary rRNA transcript to yield the immediate precursors to the large and small rRNAs (23S and 16S). Processes some mRNAs, and tRNAs when they are encoded in the rRNA operon. Processes pre-crRNA and tracrRNA of type II CRISPR loci if present in the organism.</text>
</comment>
<evidence type="ECO:0000313" key="12">
    <source>
        <dbReference type="Proteomes" id="UP001239909"/>
    </source>
</evidence>
<feature type="domain" description="RNase III" evidence="10">
    <location>
        <begin position="10"/>
        <end position="135"/>
    </location>
</feature>
<dbReference type="EC" id="3.1.26.3" evidence="8"/>
<evidence type="ECO:0000256" key="7">
    <source>
        <dbReference type="ARBA" id="ARBA00022884"/>
    </source>
</evidence>
<accession>A0ABQ6LDC1</accession>
<feature type="active site" evidence="8">
    <location>
        <position position="124"/>
    </location>
</feature>
<sequence length="232" mass="24406">MARPQGARGLTAFAERIGHRFADPELLETALTHPSAGSPARPDNQRLEFLGDRVLGLVIAEALLEAYPKEAEGGLAPRLNALVRREALAEIAEEIGLGPEIRLGRSESMSGGRRKAAILADAMEAVIAAVYLDGGFAAAREAVLGLWAPRIRAVRAAPVDAKTKAQEWAQARGLAPPVYTALSRTGPDHAPRFTVEAALQTGARAEGTAASKKAAEQAAAEALLAALREEKP</sequence>
<evidence type="ECO:0000256" key="4">
    <source>
        <dbReference type="ARBA" id="ARBA00022722"/>
    </source>
</evidence>
<comment type="caution">
    <text evidence="11">The sequence shown here is derived from an EMBL/GenBank/DDBJ whole genome shotgun (WGS) entry which is preliminary data.</text>
</comment>
<evidence type="ECO:0000256" key="3">
    <source>
        <dbReference type="ARBA" id="ARBA00022664"/>
    </source>
</evidence>
<evidence type="ECO:0000256" key="6">
    <source>
        <dbReference type="ARBA" id="ARBA00022801"/>
    </source>
</evidence>
<dbReference type="InterPro" id="IPR014720">
    <property type="entry name" value="dsRBD_dom"/>
</dbReference>
<comment type="subcellular location">
    <subcellularLocation>
        <location evidence="8">Cytoplasm</location>
    </subcellularLocation>
</comment>
<dbReference type="SUPFAM" id="SSF54768">
    <property type="entry name" value="dsRNA-binding domain-like"/>
    <property type="match status" value="1"/>
</dbReference>
<dbReference type="Gene3D" id="3.30.160.20">
    <property type="match status" value="1"/>
</dbReference>
<feature type="binding site" evidence="8">
    <location>
        <position position="121"/>
    </location>
    <ligand>
        <name>Mg(2+)</name>
        <dbReference type="ChEBI" id="CHEBI:18420"/>
    </ligand>
</feature>
<dbReference type="CDD" id="cd00593">
    <property type="entry name" value="RIBOc"/>
    <property type="match status" value="1"/>
</dbReference>
<comment type="subunit">
    <text evidence="8">Homodimer.</text>
</comment>
<evidence type="ECO:0000256" key="2">
    <source>
        <dbReference type="ARBA" id="ARBA00010183"/>
    </source>
</evidence>
<evidence type="ECO:0000256" key="8">
    <source>
        <dbReference type="HAMAP-Rule" id="MF_00104"/>
    </source>
</evidence>
<evidence type="ECO:0000313" key="11">
    <source>
        <dbReference type="EMBL" id="GMG80967.1"/>
    </source>
</evidence>
<keyword evidence="8" id="KW-0699">rRNA-binding</keyword>
<evidence type="ECO:0000256" key="1">
    <source>
        <dbReference type="ARBA" id="ARBA00000109"/>
    </source>
</evidence>
<name>A0ABQ6LDC1_9RHOB</name>
<evidence type="ECO:0000259" key="9">
    <source>
        <dbReference type="PROSITE" id="PS50137"/>
    </source>
</evidence>
<dbReference type="RefSeq" id="WP_285669591.1">
    <property type="nucleotide sequence ID" value="NZ_BSYI01000001.1"/>
</dbReference>
<dbReference type="Pfam" id="PF00035">
    <property type="entry name" value="dsrm"/>
    <property type="match status" value="1"/>
</dbReference>
<dbReference type="PANTHER" id="PTHR11207:SF0">
    <property type="entry name" value="RIBONUCLEASE 3"/>
    <property type="match status" value="1"/>
</dbReference>
<proteinExistence type="inferred from homology"/>
<evidence type="ECO:0000259" key="10">
    <source>
        <dbReference type="PROSITE" id="PS50142"/>
    </source>
</evidence>
<keyword evidence="8" id="KW-0460">Magnesium</keyword>
<dbReference type="SMART" id="SM00358">
    <property type="entry name" value="DSRM"/>
    <property type="match status" value="1"/>
</dbReference>